<comment type="pathway">
    <text evidence="2 6">Glycan biosynthesis; trehalose biosynthesis.</text>
</comment>
<evidence type="ECO:0000256" key="1">
    <source>
        <dbReference type="ARBA" id="ARBA00000500"/>
    </source>
</evidence>
<proteinExistence type="inferred from homology"/>
<comment type="cofactor">
    <cofactor evidence="6">
        <name>Mg(2+)</name>
        <dbReference type="ChEBI" id="CHEBI:18420"/>
    </cofactor>
</comment>
<comment type="catalytic activity">
    <reaction evidence="1 6">
        <text>alpha,alpha-trehalose 6-phosphate + H2O = alpha,alpha-trehalose + phosphate</text>
        <dbReference type="Rhea" id="RHEA:23420"/>
        <dbReference type="ChEBI" id="CHEBI:15377"/>
        <dbReference type="ChEBI" id="CHEBI:16551"/>
        <dbReference type="ChEBI" id="CHEBI:43474"/>
        <dbReference type="ChEBI" id="CHEBI:58429"/>
        <dbReference type="EC" id="3.1.3.12"/>
    </reaction>
</comment>
<evidence type="ECO:0000313" key="8">
    <source>
        <dbReference type="Proteomes" id="UP001157126"/>
    </source>
</evidence>
<dbReference type="Pfam" id="PF02358">
    <property type="entry name" value="Trehalose_PPase"/>
    <property type="match status" value="1"/>
</dbReference>
<keyword evidence="6" id="KW-0479">Metal-binding</keyword>
<comment type="similarity">
    <text evidence="3 6">Belongs to the trehalose phosphatase family.</text>
</comment>
<dbReference type="Gene3D" id="3.30.70.1020">
    <property type="entry name" value="Trehalose-6-phosphate phosphatase related protein, domain 2"/>
    <property type="match status" value="1"/>
</dbReference>
<keyword evidence="4 6" id="KW-0378">Hydrolase</keyword>
<comment type="function">
    <text evidence="5 6">Removes the phosphate from trehalose 6-phosphate to produce free trehalose.</text>
</comment>
<evidence type="ECO:0000313" key="7">
    <source>
        <dbReference type="EMBL" id="GMA40973.1"/>
    </source>
</evidence>
<sequence length="258" mass="26672">MLPPDLIARLRAVADLPRVVLATDFDGTLAPFVEDPMAAAPIEGALDLLRAAARFEGVTVALVSGRDVDTLRRLSTVTAECGIDLIGSHGAQSSRDDLAAGDLLDDAARTRLADLDAALVAVQGRHPQARIERKPAAVALHTRGLSPDVATAALADASALGERDGVHALAGKSVVELGVVQANKGLALQALKAAVGADAVIYLGDDVTDEHAFTRLSAARNDVTIKVGEGETAAAHRVPAIEDVVAVLALFVGERGRR</sequence>
<dbReference type="EC" id="3.1.3.12" evidence="6"/>
<evidence type="ECO:0000256" key="5">
    <source>
        <dbReference type="ARBA" id="ARBA00024179"/>
    </source>
</evidence>
<evidence type="ECO:0000256" key="4">
    <source>
        <dbReference type="ARBA" id="ARBA00022801"/>
    </source>
</evidence>
<evidence type="ECO:0000256" key="6">
    <source>
        <dbReference type="RuleBase" id="RU361117"/>
    </source>
</evidence>
<keyword evidence="8" id="KW-1185">Reference proteome</keyword>
<dbReference type="PANTHER" id="PTHR43768:SF3">
    <property type="entry name" value="TREHALOSE 6-PHOSPHATE PHOSPHATASE"/>
    <property type="match status" value="1"/>
</dbReference>
<dbReference type="InterPro" id="IPR003337">
    <property type="entry name" value="Trehalose_PPase"/>
</dbReference>
<reference evidence="8" key="1">
    <citation type="journal article" date="2019" name="Int. J. Syst. Evol. Microbiol.">
        <title>The Global Catalogue of Microorganisms (GCM) 10K type strain sequencing project: providing services to taxonomists for standard genome sequencing and annotation.</title>
        <authorList>
            <consortium name="The Broad Institute Genomics Platform"/>
            <consortium name="The Broad Institute Genome Sequencing Center for Infectious Disease"/>
            <person name="Wu L."/>
            <person name="Ma J."/>
        </authorList>
    </citation>
    <scope>NUCLEOTIDE SEQUENCE [LARGE SCALE GENOMIC DNA]</scope>
    <source>
        <strain evidence="8">NBRC 113072</strain>
    </source>
</reference>
<organism evidence="7 8">
    <name type="scientific">Mobilicoccus caccae</name>
    <dbReference type="NCBI Taxonomy" id="1859295"/>
    <lineage>
        <taxon>Bacteria</taxon>
        <taxon>Bacillati</taxon>
        <taxon>Actinomycetota</taxon>
        <taxon>Actinomycetes</taxon>
        <taxon>Micrococcales</taxon>
        <taxon>Dermatophilaceae</taxon>
        <taxon>Mobilicoccus</taxon>
    </lineage>
</organism>
<dbReference type="Proteomes" id="UP001157126">
    <property type="component" value="Unassembled WGS sequence"/>
</dbReference>
<accession>A0ABQ6ISR1</accession>
<dbReference type="InterPro" id="IPR036412">
    <property type="entry name" value="HAD-like_sf"/>
</dbReference>
<dbReference type="InterPro" id="IPR006379">
    <property type="entry name" value="HAD-SF_hydro_IIB"/>
</dbReference>
<keyword evidence="6" id="KW-0460">Magnesium</keyword>
<evidence type="ECO:0000256" key="3">
    <source>
        <dbReference type="ARBA" id="ARBA00008770"/>
    </source>
</evidence>
<dbReference type="Gene3D" id="3.40.50.1000">
    <property type="entry name" value="HAD superfamily/HAD-like"/>
    <property type="match status" value="1"/>
</dbReference>
<protein>
    <recommendedName>
        <fullName evidence="6">Trehalose 6-phosphate phosphatase</fullName>
        <ecNumber evidence="6">3.1.3.12</ecNumber>
    </recommendedName>
</protein>
<dbReference type="SUPFAM" id="SSF56784">
    <property type="entry name" value="HAD-like"/>
    <property type="match status" value="1"/>
</dbReference>
<dbReference type="NCBIfam" id="TIGR01484">
    <property type="entry name" value="HAD-SF-IIB"/>
    <property type="match status" value="1"/>
</dbReference>
<dbReference type="InterPro" id="IPR023214">
    <property type="entry name" value="HAD_sf"/>
</dbReference>
<dbReference type="NCBIfam" id="TIGR00685">
    <property type="entry name" value="T6PP"/>
    <property type="match status" value="1"/>
</dbReference>
<dbReference type="RefSeq" id="WP_284304586.1">
    <property type="nucleotide sequence ID" value="NZ_BSUO01000001.1"/>
</dbReference>
<dbReference type="InterPro" id="IPR044651">
    <property type="entry name" value="OTSB-like"/>
</dbReference>
<evidence type="ECO:0000256" key="2">
    <source>
        <dbReference type="ARBA" id="ARBA00005199"/>
    </source>
</evidence>
<comment type="caution">
    <text evidence="7">The sequence shown here is derived from an EMBL/GenBank/DDBJ whole genome shotgun (WGS) entry which is preliminary data.</text>
</comment>
<gene>
    <name evidence="7" type="ORF">GCM10025883_30180</name>
</gene>
<dbReference type="EMBL" id="BSUO01000001">
    <property type="protein sequence ID" value="GMA40973.1"/>
    <property type="molecule type" value="Genomic_DNA"/>
</dbReference>
<name>A0ABQ6ISR1_9MICO</name>
<dbReference type="PANTHER" id="PTHR43768">
    <property type="entry name" value="TREHALOSE 6-PHOSPHATE PHOSPHATASE"/>
    <property type="match status" value="1"/>
</dbReference>